<dbReference type="Proteomes" id="UP001201812">
    <property type="component" value="Unassembled WGS sequence"/>
</dbReference>
<keyword evidence="1" id="KW-0472">Membrane</keyword>
<sequence length="117" mass="12932">MPINFFTLFLTLALLSTFFGLIIFAVAALFFCNWGISGSVSEDNVLSNSSIGDDDDDSNIADHLSFDNALMDRRAPLDNPSQTIVQVEARQDIYHTNARRPLPKIVLTTASLKSRPI</sequence>
<evidence type="ECO:0000313" key="3">
    <source>
        <dbReference type="Proteomes" id="UP001201812"/>
    </source>
</evidence>
<accession>A0AAD4RDN1</accession>
<dbReference type="AlphaFoldDB" id="A0AAD4RDN1"/>
<comment type="caution">
    <text evidence="2">The sequence shown here is derived from an EMBL/GenBank/DDBJ whole genome shotgun (WGS) entry which is preliminary data.</text>
</comment>
<keyword evidence="3" id="KW-1185">Reference proteome</keyword>
<organism evidence="2 3">
    <name type="scientific">Ditylenchus destructor</name>
    <dbReference type="NCBI Taxonomy" id="166010"/>
    <lineage>
        <taxon>Eukaryota</taxon>
        <taxon>Metazoa</taxon>
        <taxon>Ecdysozoa</taxon>
        <taxon>Nematoda</taxon>
        <taxon>Chromadorea</taxon>
        <taxon>Rhabditida</taxon>
        <taxon>Tylenchina</taxon>
        <taxon>Tylenchomorpha</taxon>
        <taxon>Sphaerularioidea</taxon>
        <taxon>Anguinidae</taxon>
        <taxon>Anguininae</taxon>
        <taxon>Ditylenchus</taxon>
    </lineage>
</organism>
<keyword evidence="1" id="KW-1133">Transmembrane helix</keyword>
<reference evidence="2" key="1">
    <citation type="submission" date="2022-01" db="EMBL/GenBank/DDBJ databases">
        <title>Genome Sequence Resource for Two Populations of Ditylenchus destructor, the Migratory Endoparasitic Phytonematode.</title>
        <authorList>
            <person name="Zhang H."/>
            <person name="Lin R."/>
            <person name="Xie B."/>
        </authorList>
    </citation>
    <scope>NUCLEOTIDE SEQUENCE</scope>
    <source>
        <strain evidence="2">BazhouSP</strain>
    </source>
</reference>
<feature type="transmembrane region" description="Helical" evidence="1">
    <location>
        <begin position="6"/>
        <end position="31"/>
    </location>
</feature>
<dbReference type="EMBL" id="JAKKPZ010000001">
    <property type="protein sequence ID" value="KAI1728780.1"/>
    <property type="molecule type" value="Genomic_DNA"/>
</dbReference>
<name>A0AAD4RDN1_9BILA</name>
<evidence type="ECO:0000256" key="1">
    <source>
        <dbReference type="SAM" id="Phobius"/>
    </source>
</evidence>
<evidence type="ECO:0000313" key="2">
    <source>
        <dbReference type="EMBL" id="KAI1728780.1"/>
    </source>
</evidence>
<protein>
    <submittedName>
        <fullName evidence="2">Uncharacterized protein</fullName>
    </submittedName>
</protein>
<proteinExistence type="predicted"/>
<keyword evidence="1" id="KW-0812">Transmembrane</keyword>
<gene>
    <name evidence="2" type="ORF">DdX_00983</name>
</gene>